<proteinExistence type="predicted"/>
<feature type="transmembrane region" description="Helical" evidence="1">
    <location>
        <begin position="43"/>
        <end position="60"/>
    </location>
</feature>
<keyword evidence="1" id="KW-0472">Membrane</keyword>
<sequence>MPIKREPGGSCGWGYLGLEYKGSVVYCFLFLCTLLIMWNKISVVVVAILISFLLPLILLLNQLRRVWDSIDLGSKSKPENRASQHETAPTEIIVKLVIDKKRNQVLFVECDNEFVDVLLSFLTLPMGTIIRIGDNNKKSGIGCMDELYKSVEAMNPKCFWTKACKNMLLEPRSAYGLELSNLAVKINDGIDYAKFYTCSKTPCLNYESLGFNSVCACGKTMDNKLRMRYGNGGSKCNNGYWSFISSRKRFIVSDDLRVLPASISNALLLTQGLVDNSSVEHRNIHVGLQEILQLLHHSLLSKTPLTDAFIPKLADQNMDIILLPKEYYSSLHSPWQPYQYSSSHHQGMMMNVKLWFSKSTKRVICIEAEEDFVDFLFSFLTIPLGSVLKLLKEKNSLLGSIDNLYKSVQESSDISPKCKEMLLSPKVERMFGCESLLLLEVNEEVTQTEFAYNKCYACCLQNKTTCCCCHIQYQRLKLMNPKCPGMTEKGGGFVRSQGCFLITDNLVVELLSPASGLGRLEIPFTDLEEMPIAVGKAEALAIFKAAMTTRNVLSQVFSSMVMNKNKLNNLATIFLIPYKVTNLRSEQSINIIIQPNSVVVA</sequence>
<dbReference type="PANTHER" id="PTHR33103:SF27">
    <property type="entry name" value="OS04G0594700 PROTEIN"/>
    <property type="match status" value="1"/>
</dbReference>
<keyword evidence="1" id="KW-0812">Transmembrane</keyword>
<gene>
    <name evidence="2" type="ORF">F8388_002566</name>
</gene>
<evidence type="ECO:0000313" key="3">
    <source>
        <dbReference type="Proteomes" id="UP000525078"/>
    </source>
</evidence>
<evidence type="ECO:0008006" key="4">
    <source>
        <dbReference type="Google" id="ProtNLM"/>
    </source>
</evidence>
<dbReference type="InterPro" id="IPR007750">
    <property type="entry name" value="DUF674"/>
</dbReference>
<name>A0A7J6FBD3_CANSA</name>
<dbReference type="EMBL" id="JAATIP010000137">
    <property type="protein sequence ID" value="KAF4367955.1"/>
    <property type="molecule type" value="Genomic_DNA"/>
</dbReference>
<dbReference type="Pfam" id="PF05056">
    <property type="entry name" value="DUF674"/>
    <property type="match status" value="1"/>
</dbReference>
<comment type="caution">
    <text evidence="2">The sequence shown here is derived from an EMBL/GenBank/DDBJ whole genome shotgun (WGS) entry which is preliminary data.</text>
</comment>
<keyword evidence="1" id="KW-1133">Transmembrane helix</keyword>
<accession>A0A7J6FBD3</accession>
<dbReference type="PANTHER" id="PTHR33103">
    <property type="entry name" value="OS01G0153900 PROTEIN"/>
    <property type="match status" value="1"/>
</dbReference>
<reference evidence="2 3" key="1">
    <citation type="journal article" date="2020" name="bioRxiv">
        <title>Sequence and annotation of 42 cannabis genomes reveals extensive copy number variation in cannabinoid synthesis and pathogen resistance genes.</title>
        <authorList>
            <person name="Mckernan K.J."/>
            <person name="Helbert Y."/>
            <person name="Kane L.T."/>
            <person name="Ebling H."/>
            <person name="Zhang L."/>
            <person name="Liu B."/>
            <person name="Eaton Z."/>
            <person name="Mclaughlin S."/>
            <person name="Kingan S."/>
            <person name="Baybayan P."/>
            <person name="Concepcion G."/>
            <person name="Jordan M."/>
            <person name="Riva A."/>
            <person name="Barbazuk W."/>
            <person name="Harkins T."/>
        </authorList>
    </citation>
    <scope>NUCLEOTIDE SEQUENCE [LARGE SCALE GENOMIC DNA]</scope>
    <source>
        <strain evidence="3">cv. Jamaican Lion 4</strain>
        <tissue evidence="2">Leaf</tissue>
    </source>
</reference>
<evidence type="ECO:0000313" key="2">
    <source>
        <dbReference type="EMBL" id="KAF4367955.1"/>
    </source>
</evidence>
<feature type="transmembrane region" description="Helical" evidence="1">
    <location>
        <begin position="20"/>
        <end position="38"/>
    </location>
</feature>
<organism evidence="2 3">
    <name type="scientific">Cannabis sativa</name>
    <name type="common">Hemp</name>
    <name type="synonym">Marijuana</name>
    <dbReference type="NCBI Taxonomy" id="3483"/>
    <lineage>
        <taxon>Eukaryota</taxon>
        <taxon>Viridiplantae</taxon>
        <taxon>Streptophyta</taxon>
        <taxon>Embryophyta</taxon>
        <taxon>Tracheophyta</taxon>
        <taxon>Spermatophyta</taxon>
        <taxon>Magnoliopsida</taxon>
        <taxon>eudicotyledons</taxon>
        <taxon>Gunneridae</taxon>
        <taxon>Pentapetalae</taxon>
        <taxon>rosids</taxon>
        <taxon>fabids</taxon>
        <taxon>Rosales</taxon>
        <taxon>Cannabaceae</taxon>
        <taxon>Cannabis</taxon>
    </lineage>
</organism>
<dbReference type="Proteomes" id="UP000525078">
    <property type="component" value="Unassembled WGS sequence"/>
</dbReference>
<dbReference type="AlphaFoldDB" id="A0A7J6FBD3"/>
<evidence type="ECO:0000256" key="1">
    <source>
        <dbReference type="SAM" id="Phobius"/>
    </source>
</evidence>
<protein>
    <recommendedName>
        <fullName evidence="4">DUF674 family protein</fullName>
    </recommendedName>
</protein>